<evidence type="ECO:0000313" key="3">
    <source>
        <dbReference type="EMBL" id="CAG7716192.1"/>
    </source>
</evidence>
<evidence type="ECO:0000313" key="4">
    <source>
        <dbReference type="Proteomes" id="UP000708208"/>
    </source>
</evidence>
<dbReference type="InterPro" id="IPR001251">
    <property type="entry name" value="CRAL-TRIO_dom"/>
</dbReference>
<feature type="chain" id="PRO_5035207333" description="CRAL-TRIO domain-containing protein" evidence="1">
    <location>
        <begin position="26"/>
        <end position="208"/>
    </location>
</feature>
<dbReference type="Pfam" id="PF00650">
    <property type="entry name" value="CRAL_TRIO"/>
    <property type="match status" value="1"/>
</dbReference>
<reference evidence="3" key="1">
    <citation type="submission" date="2021-06" db="EMBL/GenBank/DDBJ databases">
        <authorList>
            <person name="Hodson N. C."/>
            <person name="Mongue J. A."/>
            <person name="Jaron S. K."/>
        </authorList>
    </citation>
    <scope>NUCLEOTIDE SEQUENCE</scope>
</reference>
<sequence length="208" mass="23958">MARIFIGLCLHYLLLATSTFVIVQSQKPQIPAELQRLYNTDLETWVAPKEFLKDFPYYLSGFDEEDHPIWVLEFGRWDIRTTVERGPKSQAKFDKYVDQAVMIIYNSSIPDDGINPVIGIVDFEGYNLRQLSSAKTLEYIIQKLRLILIALTNLQSAYFINVNFFAEKILNLVRPVLGKEFAKPSMAVSKNIYVYQIPPENLGLFAVR</sequence>
<proteinExistence type="predicted"/>
<keyword evidence="1" id="KW-0732">Signal</keyword>
<dbReference type="PROSITE" id="PS50191">
    <property type="entry name" value="CRAL_TRIO"/>
    <property type="match status" value="1"/>
</dbReference>
<feature type="signal peptide" evidence="1">
    <location>
        <begin position="1"/>
        <end position="25"/>
    </location>
</feature>
<comment type="caution">
    <text evidence="3">The sequence shown here is derived from an EMBL/GenBank/DDBJ whole genome shotgun (WGS) entry which is preliminary data.</text>
</comment>
<dbReference type="AlphaFoldDB" id="A0A8J2NRW8"/>
<accession>A0A8J2NRW8</accession>
<evidence type="ECO:0000259" key="2">
    <source>
        <dbReference type="PROSITE" id="PS50191"/>
    </source>
</evidence>
<gene>
    <name evidence="3" type="ORF">AFUS01_LOCUS5719</name>
</gene>
<name>A0A8J2NRW8_9HEXA</name>
<keyword evidence="4" id="KW-1185">Reference proteome</keyword>
<dbReference type="EMBL" id="CAJVCH010036548">
    <property type="protein sequence ID" value="CAG7716192.1"/>
    <property type="molecule type" value="Genomic_DNA"/>
</dbReference>
<dbReference type="OrthoDB" id="203812at2759"/>
<evidence type="ECO:0000256" key="1">
    <source>
        <dbReference type="SAM" id="SignalP"/>
    </source>
</evidence>
<protein>
    <recommendedName>
        <fullName evidence="2">CRAL-TRIO domain-containing protein</fullName>
    </recommendedName>
</protein>
<feature type="domain" description="CRAL-TRIO" evidence="2">
    <location>
        <begin position="47"/>
        <end position="208"/>
    </location>
</feature>
<dbReference type="Proteomes" id="UP000708208">
    <property type="component" value="Unassembled WGS sequence"/>
</dbReference>
<organism evidence="3 4">
    <name type="scientific">Allacma fusca</name>
    <dbReference type="NCBI Taxonomy" id="39272"/>
    <lineage>
        <taxon>Eukaryota</taxon>
        <taxon>Metazoa</taxon>
        <taxon>Ecdysozoa</taxon>
        <taxon>Arthropoda</taxon>
        <taxon>Hexapoda</taxon>
        <taxon>Collembola</taxon>
        <taxon>Symphypleona</taxon>
        <taxon>Sminthuridae</taxon>
        <taxon>Allacma</taxon>
    </lineage>
</organism>